<dbReference type="CDD" id="cd21445">
    <property type="entry name" value="SNARE_NTD_AtSYP61-like"/>
    <property type="match status" value="1"/>
</dbReference>
<dbReference type="PROSITE" id="PS50192">
    <property type="entry name" value="T_SNARE"/>
    <property type="match status" value="1"/>
</dbReference>
<dbReference type="Gene3D" id="1.20.5.110">
    <property type="match status" value="1"/>
</dbReference>
<dbReference type="STRING" id="1157962.A0A250XJZ6"/>
<evidence type="ECO:0000313" key="13">
    <source>
        <dbReference type="EMBL" id="GAX83411.1"/>
    </source>
</evidence>
<dbReference type="GO" id="GO:0005484">
    <property type="term" value="F:SNAP receptor activity"/>
    <property type="evidence" value="ECO:0007669"/>
    <property type="project" value="InterPro"/>
</dbReference>
<evidence type="ECO:0000256" key="1">
    <source>
        <dbReference type="ARBA" id="ARBA00009063"/>
    </source>
</evidence>
<dbReference type="GO" id="GO:0031090">
    <property type="term" value="C:organelle membrane"/>
    <property type="evidence" value="ECO:0007669"/>
    <property type="project" value="UniProtKB-ARBA"/>
</dbReference>
<organism evidence="13 14">
    <name type="scientific">Chlamydomonas eustigma</name>
    <dbReference type="NCBI Taxonomy" id="1157962"/>
    <lineage>
        <taxon>Eukaryota</taxon>
        <taxon>Viridiplantae</taxon>
        <taxon>Chlorophyta</taxon>
        <taxon>core chlorophytes</taxon>
        <taxon>Chlorophyceae</taxon>
        <taxon>CS clade</taxon>
        <taxon>Chlamydomonadales</taxon>
        <taxon>Chlamydomonadaceae</taxon>
        <taxon>Chlamydomonas</taxon>
    </lineage>
</organism>
<name>A0A250XJZ6_9CHLO</name>
<dbReference type="GO" id="GO:0006886">
    <property type="term" value="P:intracellular protein transport"/>
    <property type="evidence" value="ECO:0007669"/>
    <property type="project" value="InterPro"/>
</dbReference>
<evidence type="ECO:0000259" key="12">
    <source>
        <dbReference type="PROSITE" id="PS50192"/>
    </source>
</evidence>
<evidence type="ECO:0000313" key="14">
    <source>
        <dbReference type="Proteomes" id="UP000232323"/>
    </source>
</evidence>
<proteinExistence type="inferred from homology"/>
<dbReference type="AlphaFoldDB" id="A0A250XJZ6"/>
<dbReference type="GO" id="GO:0048193">
    <property type="term" value="P:Golgi vesicle transport"/>
    <property type="evidence" value="ECO:0007669"/>
    <property type="project" value="InterPro"/>
</dbReference>
<sequence length="232" mass="25907">MTSQDPFYILKVEIDESVHDLKQKMTRYHGLQSGNPERKILSQQVEAGCQSIRWQLKELAGAVEKASEDPAKFNLTNEELGTRRRWIDNTRDQVTTVHEALQGALAAPPPPSHSSRGNDVSADRVKEVNSRFVGTEVEAQSLIMRRQDEALDDIEQAVGRIGQLGRAIGEELDDQQRLMNTLAEDVDVTQSRLKAAQKRMAEIIRKSGGFSQMCVVIVLSVILLVLVLVAFM</sequence>
<keyword evidence="6" id="KW-0333">Golgi apparatus</keyword>
<keyword evidence="5 11" id="KW-1133">Transmembrane helix</keyword>
<reference evidence="13 14" key="1">
    <citation type="submission" date="2017-08" db="EMBL/GenBank/DDBJ databases">
        <title>Acidophilic green algal genome provides insights into adaptation to an acidic environment.</title>
        <authorList>
            <person name="Hirooka S."/>
            <person name="Hirose Y."/>
            <person name="Kanesaki Y."/>
            <person name="Higuchi S."/>
            <person name="Fujiwara T."/>
            <person name="Onuma R."/>
            <person name="Era A."/>
            <person name="Ohbayashi R."/>
            <person name="Uzuka A."/>
            <person name="Nozaki H."/>
            <person name="Yoshikawa H."/>
            <person name="Miyagishima S.Y."/>
        </authorList>
    </citation>
    <scope>NUCLEOTIDE SEQUENCE [LARGE SCALE GENOMIC DNA]</scope>
    <source>
        <strain evidence="13 14">NIES-2499</strain>
    </source>
</reference>
<dbReference type="PANTHER" id="PTHR12791">
    <property type="entry name" value="GOLGI SNARE BET1-RELATED"/>
    <property type="match status" value="1"/>
</dbReference>
<comment type="similarity">
    <text evidence="1">Belongs to the syntaxin family.</text>
</comment>
<keyword evidence="3 11" id="KW-0812">Transmembrane</keyword>
<keyword evidence="2" id="KW-0813">Transport</keyword>
<dbReference type="InterPro" id="IPR015260">
    <property type="entry name" value="Syntaxin-6/10/61_N"/>
</dbReference>
<dbReference type="SUPFAM" id="SSF47661">
    <property type="entry name" value="t-snare proteins"/>
    <property type="match status" value="1"/>
</dbReference>
<dbReference type="PROSITE" id="PS00914">
    <property type="entry name" value="SYNTAXIN"/>
    <property type="match status" value="1"/>
</dbReference>
<dbReference type="Gene3D" id="1.20.58.90">
    <property type="match status" value="1"/>
</dbReference>
<evidence type="ECO:0000256" key="8">
    <source>
        <dbReference type="ARBA" id="ARBA00037801"/>
    </source>
</evidence>
<feature type="domain" description="T-SNARE coiled-coil homology" evidence="12">
    <location>
        <begin position="141"/>
        <end position="203"/>
    </location>
</feature>
<keyword evidence="4" id="KW-0653">Protein transport</keyword>
<dbReference type="Pfam" id="PF09177">
    <property type="entry name" value="STX6_10_61_N"/>
    <property type="match status" value="1"/>
</dbReference>
<gene>
    <name evidence="13" type="ORF">CEUSTIGMA_g10836.t1</name>
</gene>
<evidence type="ECO:0000256" key="10">
    <source>
        <dbReference type="SAM" id="MobiDB-lite"/>
    </source>
</evidence>
<comment type="caution">
    <text evidence="13">The sequence shown here is derived from an EMBL/GenBank/DDBJ whole genome shotgun (WGS) entry which is preliminary data.</text>
</comment>
<dbReference type="InterPro" id="IPR006012">
    <property type="entry name" value="Syntaxin/epimorphin_CS"/>
</dbReference>
<evidence type="ECO:0000256" key="3">
    <source>
        <dbReference type="ARBA" id="ARBA00022692"/>
    </source>
</evidence>
<dbReference type="InterPro" id="IPR010989">
    <property type="entry name" value="SNARE"/>
</dbReference>
<protein>
    <recommendedName>
        <fullName evidence="12">t-SNARE coiled-coil homology domain-containing protein</fullName>
    </recommendedName>
</protein>
<evidence type="ECO:0000256" key="4">
    <source>
        <dbReference type="ARBA" id="ARBA00022927"/>
    </source>
</evidence>
<feature type="transmembrane region" description="Helical" evidence="11">
    <location>
        <begin position="209"/>
        <end position="231"/>
    </location>
</feature>
<accession>A0A250XJZ6</accession>
<dbReference type="OrthoDB" id="546861at2759"/>
<feature type="region of interest" description="Disordered" evidence="10">
    <location>
        <begin position="103"/>
        <end position="122"/>
    </location>
</feature>
<dbReference type="Proteomes" id="UP000232323">
    <property type="component" value="Unassembled WGS sequence"/>
</dbReference>
<evidence type="ECO:0000256" key="11">
    <source>
        <dbReference type="SAM" id="Phobius"/>
    </source>
</evidence>
<evidence type="ECO:0000256" key="5">
    <source>
        <dbReference type="ARBA" id="ARBA00022989"/>
    </source>
</evidence>
<dbReference type="GO" id="GO:0005802">
    <property type="term" value="C:trans-Golgi network"/>
    <property type="evidence" value="ECO:0007669"/>
    <property type="project" value="UniProtKB-ARBA"/>
</dbReference>
<dbReference type="CDD" id="cd15841">
    <property type="entry name" value="SNARE_Qc"/>
    <property type="match status" value="1"/>
</dbReference>
<keyword evidence="14" id="KW-1185">Reference proteome</keyword>
<evidence type="ECO:0000256" key="9">
    <source>
        <dbReference type="SAM" id="Coils"/>
    </source>
</evidence>
<dbReference type="InterPro" id="IPR000727">
    <property type="entry name" value="T_SNARE_dom"/>
</dbReference>
<dbReference type="SUPFAM" id="SSF58038">
    <property type="entry name" value="SNARE fusion complex"/>
    <property type="match status" value="1"/>
</dbReference>
<dbReference type="SMART" id="SM00397">
    <property type="entry name" value="t_SNARE"/>
    <property type="match status" value="1"/>
</dbReference>
<evidence type="ECO:0000256" key="6">
    <source>
        <dbReference type="ARBA" id="ARBA00023034"/>
    </source>
</evidence>
<dbReference type="FunFam" id="1.20.58.90:FF:000004">
    <property type="entry name" value="Syntaxin 10"/>
    <property type="match status" value="1"/>
</dbReference>
<evidence type="ECO:0000256" key="7">
    <source>
        <dbReference type="ARBA" id="ARBA00023136"/>
    </source>
</evidence>
<keyword evidence="7 11" id="KW-0472">Membrane</keyword>
<comment type="subcellular location">
    <subcellularLocation>
        <location evidence="8">Golgi apparatus</location>
        <location evidence="8">trans-Golgi network membrane</location>
        <topology evidence="8">Single-pass type IV membrane protein</topology>
    </subcellularLocation>
</comment>
<evidence type="ECO:0000256" key="2">
    <source>
        <dbReference type="ARBA" id="ARBA00022448"/>
    </source>
</evidence>
<feature type="coiled-coil region" evidence="9">
    <location>
        <begin position="179"/>
        <end position="206"/>
    </location>
</feature>
<keyword evidence="9" id="KW-0175">Coiled coil</keyword>
<dbReference type="EMBL" id="BEGY01000098">
    <property type="protein sequence ID" value="GAX83411.1"/>
    <property type="molecule type" value="Genomic_DNA"/>
</dbReference>